<protein>
    <submittedName>
        <fullName evidence="5">AAA family ATPase</fullName>
    </submittedName>
</protein>
<evidence type="ECO:0000256" key="2">
    <source>
        <dbReference type="ARBA" id="ARBA00022741"/>
    </source>
</evidence>
<dbReference type="AlphaFoldDB" id="A0A2B8BP73"/>
<reference evidence="6" key="1">
    <citation type="submission" date="2017-10" db="EMBL/GenBank/DDBJ databases">
        <authorList>
            <person name="Kravchenko I.K."/>
            <person name="Grouzdev D.S."/>
        </authorList>
    </citation>
    <scope>NUCLEOTIDE SEQUENCE [LARGE SCALE GENOMIC DNA]</scope>
    <source>
        <strain evidence="6">B2</strain>
    </source>
</reference>
<evidence type="ECO:0000313" key="6">
    <source>
        <dbReference type="Proteomes" id="UP000225379"/>
    </source>
</evidence>
<evidence type="ECO:0000256" key="3">
    <source>
        <dbReference type="ARBA" id="ARBA00022840"/>
    </source>
</evidence>
<accession>A0A2B8BP73</accession>
<dbReference type="RefSeq" id="WP_098735029.1">
    <property type="nucleotide sequence ID" value="NZ_PDKW01000037.1"/>
</dbReference>
<dbReference type="InterPro" id="IPR003593">
    <property type="entry name" value="AAA+_ATPase"/>
</dbReference>
<dbReference type="OrthoDB" id="8150723at2"/>
<dbReference type="Gene3D" id="3.40.50.300">
    <property type="entry name" value="P-loop containing nucleotide triphosphate hydrolases"/>
    <property type="match status" value="1"/>
</dbReference>
<dbReference type="SUPFAM" id="SSF52540">
    <property type="entry name" value="P-loop containing nucleoside triphosphate hydrolases"/>
    <property type="match status" value="1"/>
</dbReference>
<dbReference type="CDD" id="cd00009">
    <property type="entry name" value="AAA"/>
    <property type="match status" value="1"/>
</dbReference>
<comment type="similarity">
    <text evidence="1">Belongs to the IS21/IS1162 putative ATP-binding protein family.</text>
</comment>
<sequence>MLSHPTFDQLSDLGLHGMAKALREMQTNREAGTLSHEEWLGVLLDHEVTLRRQKRFEARAKSARLRHPAVIEDVDFRAPRGLDRALFQKLATCRWIHDHQNVIITGPTGIGKSWLACALGHRACRENLSVLYQRMPRLFETLALAHGDGRYARLMRGFARVRLLILDDWGPEPLNAEQRRDLLEIVEDRYNAGSLLITSQIPTDRWHELIGDPTLGDAILDRILHNAYRIDLTGDSMRKPRRQPALSDGE</sequence>
<dbReference type="Pfam" id="PF01695">
    <property type="entry name" value="IstB_IS21"/>
    <property type="match status" value="1"/>
</dbReference>
<evidence type="ECO:0000313" key="5">
    <source>
        <dbReference type="EMBL" id="PGH59037.1"/>
    </source>
</evidence>
<evidence type="ECO:0000256" key="1">
    <source>
        <dbReference type="ARBA" id="ARBA00008059"/>
    </source>
</evidence>
<keyword evidence="6" id="KW-1185">Reference proteome</keyword>
<dbReference type="PANTHER" id="PTHR30050">
    <property type="entry name" value="CHROMOSOMAL REPLICATION INITIATOR PROTEIN DNAA"/>
    <property type="match status" value="1"/>
</dbReference>
<dbReference type="GO" id="GO:0005524">
    <property type="term" value="F:ATP binding"/>
    <property type="evidence" value="ECO:0007669"/>
    <property type="project" value="UniProtKB-KW"/>
</dbReference>
<dbReference type="PANTHER" id="PTHR30050:SF4">
    <property type="entry name" value="ATP-BINDING PROTEIN RV3427C IN INSERTION SEQUENCE-RELATED"/>
    <property type="match status" value="1"/>
</dbReference>
<comment type="caution">
    <text evidence="5">The sequence shown here is derived from an EMBL/GenBank/DDBJ whole genome shotgun (WGS) entry which is preliminary data.</text>
</comment>
<dbReference type="GO" id="GO:0006260">
    <property type="term" value="P:DNA replication"/>
    <property type="evidence" value="ECO:0007669"/>
    <property type="project" value="TreeGrafter"/>
</dbReference>
<dbReference type="PIRSF" id="PIRSF003073">
    <property type="entry name" value="DNAC_TnpB_IstB"/>
    <property type="match status" value="1"/>
</dbReference>
<dbReference type="NCBIfam" id="NF038214">
    <property type="entry name" value="IS21_help_AAA"/>
    <property type="match status" value="1"/>
</dbReference>
<dbReference type="InterPro" id="IPR002611">
    <property type="entry name" value="IstB_ATP-bd"/>
</dbReference>
<proteinExistence type="inferred from homology"/>
<keyword evidence="2" id="KW-0547">Nucleotide-binding</keyword>
<dbReference type="SMART" id="SM00382">
    <property type="entry name" value="AAA"/>
    <property type="match status" value="1"/>
</dbReference>
<name>A0A2B8BP73_9PROT</name>
<keyword evidence="3" id="KW-0067">ATP-binding</keyword>
<evidence type="ECO:0000259" key="4">
    <source>
        <dbReference type="SMART" id="SM00382"/>
    </source>
</evidence>
<organism evidence="5 6">
    <name type="scientific">Azospirillum palustre</name>
    <dbReference type="NCBI Taxonomy" id="2044885"/>
    <lineage>
        <taxon>Bacteria</taxon>
        <taxon>Pseudomonadati</taxon>
        <taxon>Pseudomonadota</taxon>
        <taxon>Alphaproteobacteria</taxon>
        <taxon>Rhodospirillales</taxon>
        <taxon>Azospirillaceae</taxon>
        <taxon>Azospirillum</taxon>
    </lineage>
</organism>
<dbReference type="InterPro" id="IPR047661">
    <property type="entry name" value="IstB"/>
</dbReference>
<dbReference type="InterPro" id="IPR027417">
    <property type="entry name" value="P-loop_NTPase"/>
</dbReference>
<gene>
    <name evidence="5" type="ORF">CRT60_03380</name>
</gene>
<dbReference type="Proteomes" id="UP000225379">
    <property type="component" value="Unassembled WGS sequence"/>
</dbReference>
<dbReference type="InterPro" id="IPR028350">
    <property type="entry name" value="DNAC/IstB-like"/>
</dbReference>
<dbReference type="FunFam" id="3.40.50.300:FF:001361">
    <property type="entry name" value="AAA family ATPase"/>
    <property type="match status" value="1"/>
</dbReference>
<feature type="domain" description="AAA+ ATPase" evidence="4">
    <location>
        <begin position="98"/>
        <end position="231"/>
    </location>
</feature>
<dbReference type="EMBL" id="PDKW01000037">
    <property type="protein sequence ID" value="PGH59037.1"/>
    <property type="molecule type" value="Genomic_DNA"/>
</dbReference>